<feature type="region of interest" description="Disordered" evidence="2">
    <location>
        <begin position="242"/>
        <end position="279"/>
    </location>
</feature>
<feature type="compositionally biased region" description="Low complexity" evidence="2">
    <location>
        <begin position="178"/>
        <end position="188"/>
    </location>
</feature>
<gene>
    <name evidence="3" type="ORF">STCU_11287</name>
</gene>
<evidence type="ECO:0000313" key="4">
    <source>
        <dbReference type="Proteomes" id="UP000015354"/>
    </source>
</evidence>
<feature type="compositionally biased region" description="Low complexity" evidence="2">
    <location>
        <begin position="12"/>
        <end position="23"/>
    </location>
</feature>
<feature type="compositionally biased region" description="Basic and acidic residues" evidence="2">
    <location>
        <begin position="252"/>
        <end position="261"/>
    </location>
</feature>
<feature type="coiled-coil region" evidence="1">
    <location>
        <begin position="283"/>
        <end position="339"/>
    </location>
</feature>
<name>S9V0S9_9TRYP</name>
<accession>S9V0S9</accession>
<feature type="region of interest" description="Disordered" evidence="2">
    <location>
        <begin position="175"/>
        <end position="195"/>
    </location>
</feature>
<protein>
    <submittedName>
        <fullName evidence="3">Uncharacterized protein</fullName>
    </submittedName>
</protein>
<proteinExistence type="predicted"/>
<comment type="caution">
    <text evidence="3">The sequence shown here is derived from an EMBL/GenBank/DDBJ whole genome shotgun (WGS) entry which is preliminary data.</text>
</comment>
<sequence length="414" mass="45519">MMLPSRLHHAPSSASGGDAGTAATATTDKDGLIEGAVTGAYLRQLLKNTLVRVTIPPAERIDLLQSNDYVTYHNRQNNATTTTTNKEQEKEGPPTLIDSRVGRLVALLQKQKTHIIEHKGSAAPAPQAVESAWHSDWYVAVDVGERVHVFEIAALSDEPFSEVEHRIYVSSALDSAEPRAAPAPTAGPSRPPPMLLSSEEAAAVTQLLALLRACCAAAEDRGHPQDVHRAVAQLLRCTLQPAAGGAAPARPADGKREREADAEAAPAKRHREEPARGALQGRCERLEARERQQAAALQQLRELLQKKEEEVKAMVLLQRREAQQQAEATERLTASLHDERQRTAQLQQTVKERESKNEVWATNWEKLKTIFKKYKEVVDTVGGMLELQSDTGDGNSRVSVDEVMRVLQTKKRIE</sequence>
<reference evidence="3 4" key="1">
    <citation type="journal article" date="2013" name="PLoS ONE">
        <title>Predicting the Proteins of Angomonas deanei, Strigomonas culicis and Their Respective Endosymbionts Reveals New Aspects of the Trypanosomatidae Family.</title>
        <authorList>
            <person name="Motta M.C."/>
            <person name="Martins A.C."/>
            <person name="de Souza S.S."/>
            <person name="Catta-Preta C.M."/>
            <person name="Silva R."/>
            <person name="Klein C.C."/>
            <person name="de Almeida L.G."/>
            <person name="de Lima Cunha O."/>
            <person name="Ciapina L.P."/>
            <person name="Brocchi M."/>
            <person name="Colabardini A.C."/>
            <person name="de Araujo Lima B."/>
            <person name="Machado C.R."/>
            <person name="de Almeida Soares C.M."/>
            <person name="Probst C.M."/>
            <person name="de Menezes C.B."/>
            <person name="Thompson C.E."/>
            <person name="Bartholomeu D.C."/>
            <person name="Gradia D.F."/>
            <person name="Pavoni D.P."/>
            <person name="Grisard E.C."/>
            <person name="Fantinatti-Garboggini F."/>
            <person name="Marchini F.K."/>
            <person name="Rodrigues-Luiz G.F."/>
            <person name="Wagner G."/>
            <person name="Goldman G.H."/>
            <person name="Fietto J.L."/>
            <person name="Elias M.C."/>
            <person name="Goldman M.H."/>
            <person name="Sagot M.F."/>
            <person name="Pereira M."/>
            <person name="Stoco P.H."/>
            <person name="de Mendonca-Neto R.P."/>
            <person name="Teixeira S.M."/>
            <person name="Maciel T.E."/>
            <person name="de Oliveira Mendes T.A."/>
            <person name="Urmenyi T.P."/>
            <person name="de Souza W."/>
            <person name="Schenkman S."/>
            <person name="de Vasconcelos A.T."/>
        </authorList>
    </citation>
    <scope>NUCLEOTIDE SEQUENCE [LARGE SCALE GENOMIC DNA]</scope>
</reference>
<evidence type="ECO:0000256" key="1">
    <source>
        <dbReference type="SAM" id="Coils"/>
    </source>
</evidence>
<feature type="region of interest" description="Disordered" evidence="2">
    <location>
        <begin position="1"/>
        <end position="23"/>
    </location>
</feature>
<evidence type="ECO:0000313" key="3">
    <source>
        <dbReference type="EMBL" id="EPY16420.1"/>
    </source>
</evidence>
<dbReference type="OrthoDB" id="273433at2759"/>
<feature type="region of interest" description="Disordered" evidence="2">
    <location>
        <begin position="75"/>
        <end position="95"/>
    </location>
</feature>
<keyword evidence="4" id="KW-1185">Reference proteome</keyword>
<organism evidence="3 4">
    <name type="scientific">Strigomonas culicis</name>
    <dbReference type="NCBI Taxonomy" id="28005"/>
    <lineage>
        <taxon>Eukaryota</taxon>
        <taxon>Discoba</taxon>
        <taxon>Euglenozoa</taxon>
        <taxon>Kinetoplastea</taxon>
        <taxon>Metakinetoplastina</taxon>
        <taxon>Trypanosomatida</taxon>
        <taxon>Trypanosomatidae</taxon>
        <taxon>Strigomonadinae</taxon>
        <taxon>Strigomonas</taxon>
    </lineage>
</organism>
<keyword evidence="1" id="KW-0175">Coiled coil</keyword>
<dbReference type="EMBL" id="ATMH01011200">
    <property type="protein sequence ID" value="EPY16420.1"/>
    <property type="molecule type" value="Genomic_DNA"/>
</dbReference>
<feature type="compositionally biased region" description="Low complexity" evidence="2">
    <location>
        <begin position="242"/>
        <end position="251"/>
    </location>
</feature>
<dbReference type="AlphaFoldDB" id="S9V0S9"/>
<dbReference type="Proteomes" id="UP000015354">
    <property type="component" value="Unassembled WGS sequence"/>
</dbReference>
<evidence type="ECO:0000256" key="2">
    <source>
        <dbReference type="SAM" id="MobiDB-lite"/>
    </source>
</evidence>